<feature type="transmembrane region" description="Helical" evidence="1">
    <location>
        <begin position="207"/>
        <end position="225"/>
    </location>
</feature>
<protein>
    <recommendedName>
        <fullName evidence="2">Nucleoside transporter/FeoB GTPase Gate domain-containing protein</fullName>
    </recommendedName>
</protein>
<sequence>MNDEKRNGTAVPEGKTEPKTIIRFVVYSLIGIFMFFIPIAIGGKKTIPLDHIVGLIQKIPYYAKYWGLLLCCVGVVFPFVTGAWKKTKVKMVFSFINILAIPFAIMTVFNVGPEALLAKGMLPFIYGKIVVPVTTIVPIGSVFLAFIVGYGLMEFVGVFMRPVMKPVWKTPGRSAIDAVASFVGSYSIALLITNRVYKEGKYTNKEAAIIATGFSTVSATFMIIVAKTLGFMEHWNFYFWTTVIVTFIVTAITARIYPLSKKADSYYEDSKGDIETDVKGNKFKIALGEAVKVCSAAPSLPQNVKINLLDGIKLAIGLAPSLMAIGSLGLIIAKYTPVFDIIGYIFVPFTWLIQLPEPVLAAKALATSIAEMFLPAPLVASASAGTRLVVAVACVSEILFFSASIPCMMSTEIPLKMKDYLIIWVERVILSILLTAPFVYLFTYIIAK</sequence>
<dbReference type="PATRIC" id="fig|999432.5.peg.1325"/>
<dbReference type="RefSeq" id="WP_002684325.1">
    <property type="nucleotide sequence ID" value="NZ_CM001795.1"/>
</dbReference>
<accession>A0A0E2E4W6</accession>
<feature type="transmembrane region" description="Helical" evidence="1">
    <location>
        <begin position="388"/>
        <end position="409"/>
    </location>
</feature>
<feature type="transmembrane region" description="Helical" evidence="1">
    <location>
        <begin position="92"/>
        <end position="109"/>
    </location>
</feature>
<feature type="transmembrane region" description="Helical" evidence="1">
    <location>
        <begin position="421"/>
        <end position="447"/>
    </location>
</feature>
<evidence type="ECO:0000259" key="2">
    <source>
        <dbReference type="Pfam" id="PF07670"/>
    </source>
</evidence>
<dbReference type="InterPro" id="IPR011642">
    <property type="entry name" value="Gate_dom"/>
</dbReference>
<evidence type="ECO:0000256" key="1">
    <source>
        <dbReference type="SAM" id="Phobius"/>
    </source>
</evidence>
<dbReference type="EMBL" id="AGDV01000011">
    <property type="protein sequence ID" value="EMB33460.1"/>
    <property type="molecule type" value="Genomic_DNA"/>
</dbReference>
<dbReference type="Pfam" id="PF07670">
    <property type="entry name" value="Gate"/>
    <property type="match status" value="1"/>
</dbReference>
<feature type="transmembrane region" description="Helical" evidence="1">
    <location>
        <begin position="174"/>
        <end position="192"/>
    </location>
</feature>
<feature type="transmembrane region" description="Helical" evidence="1">
    <location>
        <begin position="21"/>
        <end position="41"/>
    </location>
</feature>
<proteinExistence type="predicted"/>
<keyword evidence="1" id="KW-0812">Transmembrane</keyword>
<feature type="transmembrane region" description="Helical" evidence="1">
    <location>
        <begin position="61"/>
        <end position="80"/>
    </location>
</feature>
<feature type="transmembrane region" description="Helical" evidence="1">
    <location>
        <begin position="311"/>
        <end position="331"/>
    </location>
</feature>
<gene>
    <name evidence="3" type="ORF">HMPREF9726_01274</name>
</gene>
<feature type="transmembrane region" description="Helical" evidence="1">
    <location>
        <begin position="338"/>
        <end position="355"/>
    </location>
</feature>
<dbReference type="AlphaFoldDB" id="A0A0E2E4W6"/>
<keyword evidence="1" id="KW-0472">Membrane</keyword>
<name>A0A0E2E4W6_TREDN</name>
<evidence type="ECO:0000313" key="3">
    <source>
        <dbReference type="EMBL" id="EMB33460.1"/>
    </source>
</evidence>
<reference evidence="3" key="1">
    <citation type="submission" date="2012-01" db="EMBL/GenBank/DDBJ databases">
        <title>The Genome Sequence of Treponema denticola H-22.</title>
        <authorList>
            <consortium name="The Broad Institute Genome Sequencing Platform"/>
            <person name="Earl A."/>
            <person name="Ward D."/>
            <person name="Feldgarden M."/>
            <person name="Gevers D."/>
            <person name="Blanton J.M."/>
            <person name="Fenno C.J."/>
            <person name="Baranova O.V."/>
            <person name="Mathney J."/>
            <person name="Dewhirst F.E."/>
            <person name="Izard J."/>
            <person name="Young S.K."/>
            <person name="Zeng Q."/>
            <person name="Gargeya S."/>
            <person name="Fitzgerald M."/>
            <person name="Haas B."/>
            <person name="Abouelleil A."/>
            <person name="Alvarado L."/>
            <person name="Arachchi H.M."/>
            <person name="Berlin A."/>
            <person name="Chapman S.B."/>
            <person name="Gearin G."/>
            <person name="Goldberg J."/>
            <person name="Griggs A."/>
            <person name="Gujja S."/>
            <person name="Hansen M."/>
            <person name="Heiman D."/>
            <person name="Howarth C."/>
            <person name="Larimer J."/>
            <person name="Lui A."/>
            <person name="MacDonald P.J.P."/>
            <person name="McCowen C."/>
            <person name="Montmayeur A."/>
            <person name="Murphy C."/>
            <person name="Neiman D."/>
            <person name="Pearson M."/>
            <person name="Priest M."/>
            <person name="Roberts A."/>
            <person name="Saif S."/>
            <person name="Shea T."/>
            <person name="Sisk P."/>
            <person name="Stolte C."/>
            <person name="Sykes S."/>
            <person name="Wortman J."/>
            <person name="Nusbaum C."/>
            <person name="Birren B."/>
        </authorList>
    </citation>
    <scope>NUCLEOTIDE SEQUENCE [LARGE SCALE GENOMIC DNA]</scope>
    <source>
        <strain evidence="3">H-22</strain>
    </source>
</reference>
<comment type="caution">
    <text evidence="3">The sequence shown here is derived from an EMBL/GenBank/DDBJ whole genome shotgun (WGS) entry which is preliminary data.</text>
</comment>
<keyword evidence="1" id="KW-1133">Transmembrane helix</keyword>
<feature type="domain" description="Nucleoside transporter/FeoB GTPase Gate" evidence="2">
    <location>
        <begin position="131"/>
        <end position="231"/>
    </location>
</feature>
<organism evidence="3">
    <name type="scientific">Treponema denticola H-22</name>
    <dbReference type="NCBI Taxonomy" id="999432"/>
    <lineage>
        <taxon>Bacteria</taxon>
        <taxon>Pseudomonadati</taxon>
        <taxon>Spirochaetota</taxon>
        <taxon>Spirochaetia</taxon>
        <taxon>Spirochaetales</taxon>
        <taxon>Treponemataceae</taxon>
        <taxon>Treponema</taxon>
    </lineage>
</organism>
<feature type="transmembrane region" description="Helical" evidence="1">
    <location>
        <begin position="237"/>
        <end position="257"/>
    </location>
</feature>
<dbReference type="Proteomes" id="UP000011705">
    <property type="component" value="Chromosome"/>
</dbReference>
<dbReference type="HOGENOM" id="CLU_048533_0_0_12"/>
<feature type="transmembrane region" description="Helical" evidence="1">
    <location>
        <begin position="129"/>
        <end position="153"/>
    </location>
</feature>